<dbReference type="InterPro" id="IPR009006">
    <property type="entry name" value="Ala_racemase/Decarboxylase_C"/>
</dbReference>
<dbReference type="InterPro" id="IPR022644">
    <property type="entry name" value="De-COase2_N"/>
</dbReference>
<evidence type="ECO:0000259" key="3">
    <source>
        <dbReference type="Pfam" id="PF02784"/>
    </source>
</evidence>
<evidence type="ECO:0000256" key="2">
    <source>
        <dbReference type="ARBA" id="ARBA00022898"/>
    </source>
</evidence>
<dbReference type="GO" id="GO:0008836">
    <property type="term" value="F:diaminopimelate decarboxylase activity"/>
    <property type="evidence" value="ECO:0007669"/>
    <property type="project" value="TreeGrafter"/>
</dbReference>
<comment type="cofactor">
    <cofactor evidence="1">
        <name>pyridoxal 5'-phosphate</name>
        <dbReference type="ChEBI" id="CHEBI:597326"/>
    </cofactor>
</comment>
<sequence length="780" mass="84107">MGLRARTLRELVDVSRDGTRPEASKGPAATIGTVFISGMHSGPNPSSGLSVARSLRLAWPDLRLVGVDYSPDSSGLHSDVLDDLVCLPPWSRMHLATWTEQIERLLEPDDAVLIPCLDLEVRLLATEMGAHDRVLAPSKTALDLVCKPPVDAAARLGVRSAEYETDTSWQAVERFIRRSPHGVWVKGEHHDAFQAFSAQDALALGTRLEQTWGGGWHLEAHVAGQECSIAFCALDGRLLDAVFITKAMVTGEGKTWAAEVAELDGELHDRLTALVADSLWSGGGELELIRGWNGELTLMEVNPRLPAWIHGASVCGANLPAALVAGRAADRGRPLAPGFTRVVEEIPVHPSLGITPFTWSAGGLSRVADKHPSGMASLGRRGLLPDERNVVAEESVDGRPATAAQAGGFEDLLEPPGRGATPRRHLLLPLFTEQVHALQRQVEGLGRVLLAHSIKTCPQPAVLREAARLGMVAEAISLAELDVADGLGLSADRAILNGPAKWWPATDRVRCWAFFADSVAELRRLHTLLDDGFRLTAEVIGIRVAPVALSSRFGIPLHEREVMAEAARLLGTLARRLGARWGLHFHFAQSNLGAPRWQRECAAALRAADPLADQLGQPPAVLDVGGGWHVDDMTGLRPSLEYVLAHGPAAAREADPLLVLEPGKLLTQPTAAVVTQVLVRRETGSNCEIVVDAGEGDMPEGPYRLHPVARFDGSAWVPLRPGRSRILGRSCMEHDVLAWRLDLDDVREGDHLAFGMCGAYDTSMAYEFGRGTAPRELGES</sequence>
<protein>
    <recommendedName>
        <fullName evidence="3">Orn/DAP/Arg decarboxylase 2 N-terminal domain-containing protein</fullName>
    </recommendedName>
</protein>
<dbReference type="Proteomes" id="UP000308697">
    <property type="component" value="Unassembled WGS sequence"/>
</dbReference>
<evidence type="ECO:0000313" key="5">
    <source>
        <dbReference type="Proteomes" id="UP000308697"/>
    </source>
</evidence>
<evidence type="ECO:0000256" key="1">
    <source>
        <dbReference type="ARBA" id="ARBA00001933"/>
    </source>
</evidence>
<dbReference type="GO" id="GO:0009089">
    <property type="term" value="P:lysine biosynthetic process via diaminopimelate"/>
    <property type="evidence" value="ECO:0007669"/>
    <property type="project" value="TreeGrafter"/>
</dbReference>
<keyword evidence="2" id="KW-0663">Pyridoxal phosphate</keyword>
<keyword evidence="5" id="KW-1185">Reference proteome</keyword>
<gene>
    <name evidence="4" type="ORF">FCH28_20540</name>
</gene>
<dbReference type="Gene3D" id="3.30.470.20">
    <property type="entry name" value="ATP-grasp fold, B domain"/>
    <property type="match status" value="1"/>
</dbReference>
<reference evidence="4 5" key="1">
    <citation type="submission" date="2019-04" db="EMBL/GenBank/DDBJ databases">
        <title>Streptomyces piniterrae sp. nov., a heliquinomycin-producing actinomycete isolated from rhizosphere soil of Pinus yunnanensis.</title>
        <authorList>
            <person name="Zhuang X."/>
            <person name="Zhao J."/>
        </authorList>
    </citation>
    <scope>NUCLEOTIDE SEQUENCE [LARGE SCALE GENOMIC DNA]</scope>
    <source>
        <strain evidence="5">jys28</strain>
    </source>
</reference>
<comment type="caution">
    <text evidence="4">The sequence shown here is derived from an EMBL/GenBank/DDBJ whole genome shotgun (WGS) entry which is preliminary data.</text>
</comment>
<dbReference type="InterPro" id="IPR029066">
    <property type="entry name" value="PLP-binding_barrel"/>
</dbReference>
<dbReference type="PANTHER" id="PTHR43727:SF2">
    <property type="entry name" value="GROUP IV DECARBOXYLASE"/>
    <property type="match status" value="1"/>
</dbReference>
<dbReference type="PANTHER" id="PTHR43727">
    <property type="entry name" value="DIAMINOPIMELATE DECARBOXYLASE"/>
    <property type="match status" value="1"/>
</dbReference>
<organism evidence="4 5">
    <name type="scientific">Streptomyces piniterrae</name>
    <dbReference type="NCBI Taxonomy" id="2571125"/>
    <lineage>
        <taxon>Bacteria</taxon>
        <taxon>Bacillati</taxon>
        <taxon>Actinomycetota</taxon>
        <taxon>Actinomycetes</taxon>
        <taxon>Kitasatosporales</taxon>
        <taxon>Streptomycetaceae</taxon>
        <taxon>Streptomyces</taxon>
    </lineage>
</organism>
<dbReference type="AlphaFoldDB" id="A0A4U0NLM6"/>
<feature type="domain" description="Orn/DAP/Arg decarboxylase 2 N-terminal" evidence="3">
    <location>
        <begin position="436"/>
        <end position="667"/>
    </location>
</feature>
<dbReference type="OrthoDB" id="5372487at2"/>
<dbReference type="EMBL" id="SUMB01000007">
    <property type="protein sequence ID" value="TJZ50904.1"/>
    <property type="molecule type" value="Genomic_DNA"/>
</dbReference>
<evidence type="ECO:0000313" key="4">
    <source>
        <dbReference type="EMBL" id="TJZ50904.1"/>
    </source>
</evidence>
<dbReference type="Gene3D" id="2.40.37.10">
    <property type="entry name" value="Lyase, Ornithine Decarboxylase, Chain A, domain 1"/>
    <property type="match status" value="1"/>
</dbReference>
<accession>A0A4U0NLM6</accession>
<dbReference type="RefSeq" id="WP_136741540.1">
    <property type="nucleotide sequence ID" value="NZ_SUMB01000007.1"/>
</dbReference>
<dbReference type="SUPFAM" id="SSF56059">
    <property type="entry name" value="Glutathione synthetase ATP-binding domain-like"/>
    <property type="match status" value="1"/>
</dbReference>
<dbReference type="Gene3D" id="3.20.20.10">
    <property type="entry name" value="Alanine racemase"/>
    <property type="match status" value="1"/>
</dbReference>
<dbReference type="Pfam" id="PF02784">
    <property type="entry name" value="Orn_Arg_deC_N"/>
    <property type="match status" value="1"/>
</dbReference>
<dbReference type="SUPFAM" id="SSF50621">
    <property type="entry name" value="Alanine racemase C-terminal domain-like"/>
    <property type="match status" value="1"/>
</dbReference>
<proteinExistence type="predicted"/>
<dbReference type="SUPFAM" id="SSF51419">
    <property type="entry name" value="PLP-binding barrel"/>
    <property type="match status" value="1"/>
</dbReference>
<name>A0A4U0NLM6_9ACTN</name>